<dbReference type="Proteomes" id="UP001159363">
    <property type="component" value="Chromosome 3"/>
</dbReference>
<accession>A0ABQ9HV00</accession>
<evidence type="ECO:0000313" key="2">
    <source>
        <dbReference type="EMBL" id="KAJ8887889.1"/>
    </source>
</evidence>
<sequence length="337" mass="38406">MFKSWRRALNQNYSKRFASETLPIKQLIFKAENIKTVQHLEIYNVTFWSTLHVKRQKMEKNFSIRRLFLSVHTIHRAQTHDHADELRALACLHLWYTSACICGTAQLASVVQLSLHLWYTSACICGTPQLASVVQLSLHLWYTSACICGTAQLASVVHLSLHLWYSSACICGTPQLASVVHLSLHLWYSSACICGTTQLASVVQLSLHLWYTSACICGTPQLASVVQLSLHLWYTSACICGTPQLASVVQLCFVVHHLVTPYATDINIWRANEDEMTWIWSSRRIQNAKAEEYTRSARKFANQRHRPARTRRSSNPDCHRSICYTSAAPRPHLREIR</sequence>
<comment type="caution">
    <text evidence="2">The sequence shown here is derived from an EMBL/GenBank/DDBJ whole genome shotgun (WGS) entry which is preliminary data.</text>
</comment>
<feature type="compositionally biased region" description="Basic residues" evidence="1">
    <location>
        <begin position="299"/>
        <end position="312"/>
    </location>
</feature>
<organism evidence="2 3">
    <name type="scientific">Dryococelus australis</name>
    <dbReference type="NCBI Taxonomy" id="614101"/>
    <lineage>
        <taxon>Eukaryota</taxon>
        <taxon>Metazoa</taxon>
        <taxon>Ecdysozoa</taxon>
        <taxon>Arthropoda</taxon>
        <taxon>Hexapoda</taxon>
        <taxon>Insecta</taxon>
        <taxon>Pterygota</taxon>
        <taxon>Neoptera</taxon>
        <taxon>Polyneoptera</taxon>
        <taxon>Phasmatodea</taxon>
        <taxon>Verophasmatodea</taxon>
        <taxon>Anareolatae</taxon>
        <taxon>Phasmatidae</taxon>
        <taxon>Eurycanthinae</taxon>
        <taxon>Dryococelus</taxon>
    </lineage>
</organism>
<reference evidence="2 3" key="1">
    <citation type="submission" date="2023-02" db="EMBL/GenBank/DDBJ databases">
        <title>LHISI_Scaffold_Assembly.</title>
        <authorList>
            <person name="Stuart O.P."/>
            <person name="Cleave R."/>
            <person name="Magrath M.J.L."/>
            <person name="Mikheyev A.S."/>
        </authorList>
    </citation>
    <scope>NUCLEOTIDE SEQUENCE [LARGE SCALE GENOMIC DNA]</scope>
    <source>
        <strain evidence="2">Daus_M_001</strain>
        <tissue evidence="2">Leg muscle</tissue>
    </source>
</reference>
<dbReference type="EMBL" id="JARBHB010000003">
    <property type="protein sequence ID" value="KAJ8887889.1"/>
    <property type="molecule type" value="Genomic_DNA"/>
</dbReference>
<gene>
    <name evidence="2" type="ORF">PR048_007373</name>
</gene>
<evidence type="ECO:0000256" key="1">
    <source>
        <dbReference type="SAM" id="MobiDB-lite"/>
    </source>
</evidence>
<name>A0ABQ9HV00_9NEOP</name>
<proteinExistence type="predicted"/>
<evidence type="ECO:0000313" key="3">
    <source>
        <dbReference type="Proteomes" id="UP001159363"/>
    </source>
</evidence>
<protein>
    <submittedName>
        <fullName evidence="2">Uncharacterized protein</fullName>
    </submittedName>
</protein>
<feature type="region of interest" description="Disordered" evidence="1">
    <location>
        <begin position="299"/>
        <end position="321"/>
    </location>
</feature>
<keyword evidence="3" id="KW-1185">Reference proteome</keyword>